<dbReference type="AlphaFoldDB" id="A0A317KVG2"/>
<comment type="caution">
    <text evidence="6">The sequence shown here is derived from an EMBL/GenBank/DDBJ whole genome shotgun (WGS) entry which is preliminary data.</text>
</comment>
<name>A0A317KVG2_9BACI</name>
<keyword evidence="3" id="KW-0238">DNA-binding</keyword>
<protein>
    <submittedName>
        <fullName evidence="6">GntR family transcriptional regulator</fullName>
    </submittedName>
</protein>
<dbReference type="CDD" id="cd07377">
    <property type="entry name" value="WHTH_GntR"/>
    <property type="match status" value="1"/>
</dbReference>
<dbReference type="InterPro" id="IPR046335">
    <property type="entry name" value="LacI/GalR-like_sensor"/>
</dbReference>
<dbReference type="InterPro" id="IPR000524">
    <property type="entry name" value="Tscrpt_reg_HTH_GntR"/>
</dbReference>
<keyword evidence="4" id="KW-0804">Transcription</keyword>
<evidence type="ECO:0000259" key="5">
    <source>
        <dbReference type="PROSITE" id="PS50949"/>
    </source>
</evidence>
<dbReference type="GO" id="GO:0003700">
    <property type="term" value="F:DNA-binding transcription factor activity"/>
    <property type="evidence" value="ECO:0007669"/>
    <property type="project" value="InterPro"/>
</dbReference>
<keyword evidence="7" id="KW-1185">Reference proteome</keyword>
<dbReference type="Gene3D" id="1.10.10.10">
    <property type="entry name" value="Winged helix-like DNA-binding domain superfamily/Winged helix DNA-binding domain"/>
    <property type="match status" value="1"/>
</dbReference>
<accession>A0A317KVG2</accession>
<dbReference type="Pfam" id="PF00392">
    <property type="entry name" value="GntR"/>
    <property type="match status" value="1"/>
</dbReference>
<dbReference type="CDD" id="cd06267">
    <property type="entry name" value="PBP1_LacI_sugar_binding-like"/>
    <property type="match status" value="1"/>
</dbReference>
<dbReference type="GO" id="GO:0000976">
    <property type="term" value="F:transcription cis-regulatory region binding"/>
    <property type="evidence" value="ECO:0007669"/>
    <property type="project" value="TreeGrafter"/>
</dbReference>
<organism evidence="6 7">
    <name type="scientific">Gracilibacillus dipsosauri</name>
    <dbReference type="NCBI Taxonomy" id="178340"/>
    <lineage>
        <taxon>Bacteria</taxon>
        <taxon>Bacillati</taxon>
        <taxon>Bacillota</taxon>
        <taxon>Bacilli</taxon>
        <taxon>Bacillales</taxon>
        <taxon>Bacillaceae</taxon>
        <taxon>Gracilibacillus</taxon>
    </lineage>
</organism>
<dbReference type="Gene3D" id="3.40.50.2300">
    <property type="match status" value="2"/>
</dbReference>
<sequence>MFRLSKPLYKVLYENIKKDIVSGVYKEGDRVPSEKELSQQYGVSRITTKKALELLAGDDLITRQPGRGSFVKRASGFNHKMKVNNQKGEQTALLFGLVITDFDDSYGTELISSLEKCSTKHSSFLILRRSFGKPELEERAIKELVELGVDGLIVFPSQAEYFSEEILKLVIKKFPLVLVDRHLKGISTASVSTDNVAAAKKGTEHLLELGHKHIALLTPPPTDTTALEDRIEGFVQAHAEKGVMVDRNLWLNNITSTLPNAFRPPNFTQDIKKIKDHLVKFPYITALFAAEYYIALMAKKAVKELGMRVPEDISIICFDSPPRRIGDFHLTYLSQDQEKMGQKVFDLLLKLKSKEEQEETPKRLLLDASLVVGDSTAEVSSKKQNKLS</sequence>
<evidence type="ECO:0000256" key="1">
    <source>
        <dbReference type="ARBA" id="ARBA00022491"/>
    </source>
</evidence>
<dbReference type="PANTHER" id="PTHR30146">
    <property type="entry name" value="LACI-RELATED TRANSCRIPTIONAL REPRESSOR"/>
    <property type="match status" value="1"/>
</dbReference>
<evidence type="ECO:0000256" key="2">
    <source>
        <dbReference type="ARBA" id="ARBA00023015"/>
    </source>
</evidence>
<evidence type="ECO:0000256" key="3">
    <source>
        <dbReference type="ARBA" id="ARBA00023125"/>
    </source>
</evidence>
<proteinExistence type="predicted"/>
<evidence type="ECO:0000256" key="4">
    <source>
        <dbReference type="ARBA" id="ARBA00023163"/>
    </source>
</evidence>
<dbReference type="Proteomes" id="UP000245624">
    <property type="component" value="Unassembled WGS sequence"/>
</dbReference>
<dbReference type="PANTHER" id="PTHR30146:SF95">
    <property type="entry name" value="RIBOSE OPERON REPRESSOR"/>
    <property type="match status" value="1"/>
</dbReference>
<reference evidence="6 7" key="1">
    <citation type="submission" date="2018-05" db="EMBL/GenBank/DDBJ databases">
        <title>Genomic analysis of Gracilibacillus dipsosauri DD1 reveals novel features of a salt-tolerant amylase.</title>
        <authorList>
            <person name="Deutch C.E."/>
            <person name="Yang S."/>
        </authorList>
    </citation>
    <scope>NUCLEOTIDE SEQUENCE [LARGE SCALE GENOMIC DNA]</scope>
    <source>
        <strain evidence="6 7">DD1</strain>
    </source>
</reference>
<dbReference type="SUPFAM" id="SSF46785">
    <property type="entry name" value="Winged helix' DNA-binding domain"/>
    <property type="match status" value="1"/>
</dbReference>
<evidence type="ECO:0000313" key="6">
    <source>
        <dbReference type="EMBL" id="PWU67283.1"/>
    </source>
</evidence>
<gene>
    <name evidence="6" type="ORF">DLJ74_17095</name>
</gene>
<dbReference type="PROSITE" id="PS50949">
    <property type="entry name" value="HTH_GNTR"/>
    <property type="match status" value="1"/>
</dbReference>
<dbReference type="SUPFAM" id="SSF53822">
    <property type="entry name" value="Periplasmic binding protein-like I"/>
    <property type="match status" value="1"/>
</dbReference>
<dbReference type="InterPro" id="IPR028082">
    <property type="entry name" value="Peripla_BP_I"/>
</dbReference>
<dbReference type="RefSeq" id="WP_109985367.1">
    <property type="nucleotide sequence ID" value="NZ_QGTD01000018.1"/>
</dbReference>
<dbReference type="EMBL" id="QGTD01000018">
    <property type="protein sequence ID" value="PWU67283.1"/>
    <property type="molecule type" value="Genomic_DNA"/>
</dbReference>
<dbReference type="InterPro" id="IPR036388">
    <property type="entry name" value="WH-like_DNA-bd_sf"/>
</dbReference>
<dbReference type="InterPro" id="IPR036390">
    <property type="entry name" value="WH_DNA-bd_sf"/>
</dbReference>
<keyword evidence="2" id="KW-0805">Transcription regulation</keyword>
<dbReference type="PRINTS" id="PR00035">
    <property type="entry name" value="HTHGNTR"/>
</dbReference>
<dbReference type="SMART" id="SM00345">
    <property type="entry name" value="HTH_GNTR"/>
    <property type="match status" value="1"/>
</dbReference>
<keyword evidence="1" id="KW-0678">Repressor</keyword>
<dbReference type="Pfam" id="PF13377">
    <property type="entry name" value="Peripla_BP_3"/>
    <property type="match status" value="1"/>
</dbReference>
<feature type="domain" description="HTH gntR-type" evidence="5">
    <location>
        <begin position="6"/>
        <end position="74"/>
    </location>
</feature>
<dbReference type="OrthoDB" id="9799482at2"/>
<evidence type="ECO:0000313" key="7">
    <source>
        <dbReference type="Proteomes" id="UP000245624"/>
    </source>
</evidence>